<dbReference type="PANTHER" id="PTHR43272">
    <property type="entry name" value="LONG-CHAIN-FATTY-ACID--COA LIGASE"/>
    <property type="match status" value="1"/>
</dbReference>
<dbReference type="EMBL" id="JBFDAA010000002">
    <property type="protein sequence ID" value="KAL1139987.1"/>
    <property type="molecule type" value="Genomic_DNA"/>
</dbReference>
<sequence>SCIIAIVVPDVDVVKGWAIENYIEGTFSVLCAHPEVKKLILDDMITWGKEAGLKSFEQVKDIYLHPDPFSVQNGLLTPTMKSKRPQLKAYFKPQLEDMYSKLT</sequence>
<comment type="caution">
    <text evidence="2">The sequence shown here is derived from an EMBL/GenBank/DDBJ whole genome shotgun (WGS) entry which is preliminary data.</text>
</comment>
<name>A0ABD0Z880_9HEMI</name>
<dbReference type="GO" id="GO:0016874">
    <property type="term" value="F:ligase activity"/>
    <property type="evidence" value="ECO:0007669"/>
    <property type="project" value="UniProtKB-KW"/>
</dbReference>
<reference evidence="2 3" key="1">
    <citation type="submission" date="2024-07" db="EMBL/GenBank/DDBJ databases">
        <title>Chromosome-level genome assembly of the water stick insect Ranatra chinensis (Heteroptera: Nepidae).</title>
        <authorList>
            <person name="Liu X."/>
        </authorList>
    </citation>
    <scope>NUCLEOTIDE SEQUENCE [LARGE SCALE GENOMIC DNA]</scope>
    <source>
        <strain evidence="2">Cailab_2021Rc</strain>
        <tissue evidence="2">Muscle</tissue>
    </source>
</reference>
<evidence type="ECO:0000256" key="1">
    <source>
        <dbReference type="ARBA" id="ARBA00022598"/>
    </source>
</evidence>
<dbReference type="PANTHER" id="PTHR43272:SF107">
    <property type="entry name" value="LONG-CHAIN-FATTY-ACID--COA LIGASE 5"/>
    <property type="match status" value="1"/>
</dbReference>
<evidence type="ECO:0000313" key="3">
    <source>
        <dbReference type="Proteomes" id="UP001558652"/>
    </source>
</evidence>
<evidence type="ECO:0000313" key="2">
    <source>
        <dbReference type="EMBL" id="KAL1139987.1"/>
    </source>
</evidence>
<dbReference type="AlphaFoldDB" id="A0ABD0Z880"/>
<dbReference type="Proteomes" id="UP001558652">
    <property type="component" value="Unassembled WGS sequence"/>
</dbReference>
<keyword evidence="1" id="KW-0436">Ligase</keyword>
<gene>
    <name evidence="2" type="ORF">AAG570_006964</name>
</gene>
<feature type="non-terminal residue" evidence="2">
    <location>
        <position position="1"/>
    </location>
</feature>
<protein>
    <submittedName>
        <fullName evidence="2">Uncharacterized protein</fullName>
    </submittedName>
</protein>
<keyword evidence="3" id="KW-1185">Reference proteome</keyword>
<accession>A0ABD0Z880</accession>
<proteinExistence type="predicted"/>
<organism evidence="2 3">
    <name type="scientific">Ranatra chinensis</name>
    <dbReference type="NCBI Taxonomy" id="642074"/>
    <lineage>
        <taxon>Eukaryota</taxon>
        <taxon>Metazoa</taxon>
        <taxon>Ecdysozoa</taxon>
        <taxon>Arthropoda</taxon>
        <taxon>Hexapoda</taxon>
        <taxon>Insecta</taxon>
        <taxon>Pterygota</taxon>
        <taxon>Neoptera</taxon>
        <taxon>Paraneoptera</taxon>
        <taxon>Hemiptera</taxon>
        <taxon>Heteroptera</taxon>
        <taxon>Panheteroptera</taxon>
        <taxon>Nepomorpha</taxon>
        <taxon>Nepidae</taxon>
        <taxon>Ranatrinae</taxon>
        <taxon>Ranatra</taxon>
    </lineage>
</organism>